<evidence type="ECO:0000256" key="1">
    <source>
        <dbReference type="ARBA" id="ARBA00005254"/>
    </source>
</evidence>
<evidence type="ECO:0000313" key="6">
    <source>
        <dbReference type="Proteomes" id="UP001595685"/>
    </source>
</evidence>
<dbReference type="InterPro" id="IPR001753">
    <property type="entry name" value="Enoyl-CoA_hydra/iso"/>
</dbReference>
<gene>
    <name evidence="5" type="ORF">ACFOLH_07710</name>
</gene>
<dbReference type="EMBL" id="JBHRWW010000004">
    <property type="protein sequence ID" value="MFC3688225.1"/>
    <property type="molecule type" value="Genomic_DNA"/>
</dbReference>
<dbReference type="PANTHER" id="PTHR11941">
    <property type="entry name" value="ENOYL-COA HYDRATASE-RELATED"/>
    <property type="match status" value="1"/>
</dbReference>
<dbReference type="Pfam" id="PF00378">
    <property type="entry name" value="ECH_1"/>
    <property type="match status" value="1"/>
</dbReference>
<dbReference type="InterPro" id="IPR029045">
    <property type="entry name" value="ClpP/crotonase-like_dom_sf"/>
</dbReference>
<dbReference type="Proteomes" id="UP001595685">
    <property type="component" value="Unassembled WGS sequence"/>
</dbReference>
<dbReference type="PROSITE" id="PS00166">
    <property type="entry name" value="ENOYL_COA_HYDRATASE"/>
    <property type="match status" value="1"/>
</dbReference>
<dbReference type="Gene3D" id="3.90.226.10">
    <property type="entry name" value="2-enoyl-CoA Hydratase, Chain A, domain 1"/>
    <property type="match status" value="1"/>
</dbReference>
<comment type="caution">
    <text evidence="5">The sequence shown here is derived from an EMBL/GenBank/DDBJ whole genome shotgun (WGS) entry which is preliminary data.</text>
</comment>
<proteinExistence type="inferred from homology"/>
<keyword evidence="2" id="KW-0443">Lipid metabolism</keyword>
<dbReference type="Gene3D" id="1.10.12.10">
    <property type="entry name" value="Lyase 2-enoyl-coa Hydratase, Chain A, domain 2"/>
    <property type="match status" value="1"/>
</dbReference>
<evidence type="ECO:0000256" key="3">
    <source>
        <dbReference type="ARBA" id="ARBA00023239"/>
    </source>
</evidence>
<reference evidence="6" key="1">
    <citation type="journal article" date="2019" name="Int. J. Syst. Evol. Microbiol.">
        <title>The Global Catalogue of Microorganisms (GCM) 10K type strain sequencing project: providing services to taxonomists for standard genome sequencing and annotation.</title>
        <authorList>
            <consortium name="The Broad Institute Genomics Platform"/>
            <consortium name="The Broad Institute Genome Sequencing Center for Infectious Disease"/>
            <person name="Wu L."/>
            <person name="Ma J."/>
        </authorList>
    </citation>
    <scope>NUCLEOTIDE SEQUENCE [LARGE SCALE GENOMIC DNA]</scope>
    <source>
        <strain evidence="6">NCAIM B.02333</strain>
    </source>
</reference>
<name>A0ABV7WFJ5_9MICO</name>
<dbReference type="InterPro" id="IPR018376">
    <property type="entry name" value="Enoyl-CoA_hyd/isom_CS"/>
</dbReference>
<organism evidence="5 6">
    <name type="scientific">Aquipuribacter hungaricus</name>
    <dbReference type="NCBI Taxonomy" id="545624"/>
    <lineage>
        <taxon>Bacteria</taxon>
        <taxon>Bacillati</taxon>
        <taxon>Actinomycetota</taxon>
        <taxon>Actinomycetes</taxon>
        <taxon>Micrococcales</taxon>
        <taxon>Intrasporangiaceae</taxon>
        <taxon>Aquipuribacter</taxon>
    </lineage>
</organism>
<dbReference type="SUPFAM" id="SSF52096">
    <property type="entry name" value="ClpP/crotonase"/>
    <property type="match status" value="1"/>
</dbReference>
<dbReference type="CDD" id="cd06558">
    <property type="entry name" value="crotonase-like"/>
    <property type="match status" value="1"/>
</dbReference>
<accession>A0ABV7WFJ5</accession>
<keyword evidence="3" id="KW-0456">Lyase</keyword>
<comment type="similarity">
    <text evidence="1 4">Belongs to the enoyl-CoA hydratase/isomerase family.</text>
</comment>
<dbReference type="RefSeq" id="WP_340293698.1">
    <property type="nucleotide sequence ID" value="NZ_JBBEOI010000119.1"/>
</dbReference>
<protein>
    <submittedName>
        <fullName evidence="5">Enoyl-CoA hydratase/isomerase family protein</fullName>
    </submittedName>
</protein>
<evidence type="ECO:0000313" key="5">
    <source>
        <dbReference type="EMBL" id="MFC3688225.1"/>
    </source>
</evidence>
<keyword evidence="6" id="KW-1185">Reference proteome</keyword>
<dbReference type="InterPro" id="IPR014748">
    <property type="entry name" value="Enoyl-CoA_hydra_C"/>
</dbReference>
<evidence type="ECO:0000256" key="2">
    <source>
        <dbReference type="ARBA" id="ARBA00023098"/>
    </source>
</evidence>
<evidence type="ECO:0000256" key="4">
    <source>
        <dbReference type="RuleBase" id="RU003707"/>
    </source>
</evidence>
<dbReference type="PANTHER" id="PTHR11941:SF169">
    <property type="entry name" value="(7AS)-7A-METHYL-1,5-DIOXO-2,3,5,6,7,7A-HEXAHYDRO-1H-INDENE-CARBOXYL-COA HYDROLASE"/>
    <property type="match status" value="1"/>
</dbReference>
<sequence>MDRAPSTPCGAHVSFEVDGQVGMVRLDRPPMNAIDASVRDGVRQAVALARTSDVGAVVVVGGAVFAAGADIKEMAGLGVADVLRLSGDLQGALDDLAALPVPTVAAISGYALGGGFELALACDFRVMDAGAKVGLPEITLGLVPGGGGTQRLARLVGASRTKDLVFSGRMVAAEEALALGLVDEVAEQGGVEAAARARVQRYLGGARVAVAAAKTAVDRGLDTDLAAGLQLERALFAGMFGTRDGQHGLASFVERGPGKAEFEGR</sequence>